<evidence type="ECO:0000256" key="2">
    <source>
        <dbReference type="ARBA" id="ARBA00022630"/>
    </source>
</evidence>
<dbReference type="Gene3D" id="3.20.20.70">
    <property type="entry name" value="Aldolase class I"/>
    <property type="match status" value="1"/>
</dbReference>
<dbReference type="Pfam" id="PF03060">
    <property type="entry name" value="NMO"/>
    <property type="match status" value="1"/>
</dbReference>
<dbReference type="InterPro" id="IPR013785">
    <property type="entry name" value="Aldolase_TIM"/>
</dbReference>
<organism evidence="6 7">
    <name type="scientific">Rhodococcus koreensis</name>
    <dbReference type="NCBI Taxonomy" id="99653"/>
    <lineage>
        <taxon>Bacteria</taxon>
        <taxon>Bacillati</taxon>
        <taxon>Actinomycetota</taxon>
        <taxon>Actinomycetes</taxon>
        <taxon>Mycobacteriales</taxon>
        <taxon>Nocardiaceae</taxon>
        <taxon>Rhodococcus</taxon>
    </lineage>
</organism>
<evidence type="ECO:0000256" key="5">
    <source>
        <dbReference type="ARBA" id="ARBA00023033"/>
    </source>
</evidence>
<sequence>MSISEALANRLTVPLIAAPMTEVSGPDLVIAACREGVVGSVPTHNAATTGELAHWLTRIETALSEVPRSAPFAPNLVVHRSNRRLREDLACLVDHGVELVITSVGSPEPVLAPLRAIGCQVYADVATLQHADRAIALGVDGLVLLTAGAGGQTGWANPFSFVRAVRERFDGTIVLAGGISDGVALHAAQVLGADLGYMGTKFIATDESRADNDYRRALVEASLDDVVLSTQVGGIPASLLKCWVDRQAGDAAAAEHPASEGFRQDRLLSNRTAWSGGHSVSGVDAVLSVAALIEKTAREYEESRARSVARDSSAVQAVR</sequence>
<proteinExistence type="inferred from homology"/>
<keyword evidence="7" id="KW-1185">Reference proteome</keyword>
<dbReference type="PANTHER" id="PTHR42747">
    <property type="entry name" value="NITRONATE MONOOXYGENASE-RELATED"/>
    <property type="match status" value="1"/>
</dbReference>
<dbReference type="GO" id="GO:0018580">
    <property type="term" value="F:nitronate monooxygenase activity"/>
    <property type="evidence" value="ECO:0007669"/>
    <property type="project" value="InterPro"/>
</dbReference>
<dbReference type="PANTHER" id="PTHR42747:SF4">
    <property type="entry name" value="BLR1330 PROTEIN"/>
    <property type="match status" value="1"/>
</dbReference>
<dbReference type="OrthoDB" id="9778912at2"/>
<dbReference type="SUPFAM" id="SSF51412">
    <property type="entry name" value="Inosine monophosphate dehydrogenase (IMPDH)"/>
    <property type="match status" value="1"/>
</dbReference>
<evidence type="ECO:0000256" key="3">
    <source>
        <dbReference type="ARBA" id="ARBA00022643"/>
    </source>
</evidence>
<dbReference type="InterPro" id="IPR004136">
    <property type="entry name" value="NMO"/>
</dbReference>
<dbReference type="EMBL" id="FNSV01000004">
    <property type="protein sequence ID" value="SEB33677.1"/>
    <property type="molecule type" value="Genomic_DNA"/>
</dbReference>
<protein>
    <submittedName>
        <fullName evidence="6">Nitronate monooxygenase</fullName>
    </submittedName>
</protein>
<dbReference type="CDD" id="cd04730">
    <property type="entry name" value="NPD_like"/>
    <property type="match status" value="1"/>
</dbReference>
<keyword evidence="4" id="KW-0560">Oxidoreductase</keyword>
<keyword evidence="2" id="KW-0285">Flavoprotein</keyword>
<evidence type="ECO:0000256" key="1">
    <source>
        <dbReference type="ARBA" id="ARBA00009881"/>
    </source>
</evidence>
<dbReference type="Proteomes" id="UP000183561">
    <property type="component" value="Unassembled WGS sequence"/>
</dbReference>
<evidence type="ECO:0000313" key="7">
    <source>
        <dbReference type="Proteomes" id="UP000183561"/>
    </source>
</evidence>
<keyword evidence="5 6" id="KW-0503">Monooxygenase</keyword>
<comment type="similarity">
    <text evidence="1">Belongs to the nitronate monooxygenase family. NMO class I subfamily.</text>
</comment>
<keyword evidence="3" id="KW-0288">FMN</keyword>
<evidence type="ECO:0000256" key="4">
    <source>
        <dbReference type="ARBA" id="ARBA00023002"/>
    </source>
</evidence>
<gene>
    <name evidence="6" type="ORF">SAMN04490239_0788</name>
</gene>
<evidence type="ECO:0000313" key="6">
    <source>
        <dbReference type="EMBL" id="SEB33677.1"/>
    </source>
</evidence>
<name>A0A1H4II04_9NOCA</name>
<accession>A0A1H4II04</accession>
<reference evidence="7" key="1">
    <citation type="submission" date="2016-10" db="EMBL/GenBank/DDBJ databases">
        <authorList>
            <person name="Varghese N."/>
            <person name="Submissions S."/>
        </authorList>
    </citation>
    <scope>NUCLEOTIDE SEQUENCE [LARGE SCALE GENOMIC DNA]</scope>
    <source>
        <strain evidence="7">DSM 44498</strain>
    </source>
</reference>
<dbReference type="RefSeq" id="WP_074933577.1">
    <property type="nucleotide sequence ID" value="NZ_FNSV01000004.1"/>
</dbReference>
<dbReference type="AlphaFoldDB" id="A0A1H4II04"/>